<evidence type="ECO:0000313" key="8">
    <source>
        <dbReference type="Proteomes" id="UP000031620"/>
    </source>
</evidence>
<keyword evidence="4 6" id="KW-1133">Transmembrane helix</keyword>
<comment type="subcellular location">
    <subcellularLocation>
        <location evidence="1">Cell membrane</location>
        <topology evidence="1">Multi-pass membrane protein</topology>
    </subcellularLocation>
</comment>
<dbReference type="RefSeq" id="WP_052467265.1">
    <property type="nucleotide sequence ID" value="NZ_AP014680.1"/>
</dbReference>
<sequence length="298" mass="33409">MRQSAFNKVSIFFKMFFRHYGMAEVSSSAIVLAYYSLLSIFPAVIMIGNILPLVGLSADTVLNYLSTAIPSTVYNFIKPLISDFLRNGSGGLLSIGAVVTLWSTSQAVAAFQRSVNRAYGVAQDQNAIVNRIVSFVWMVVVVAIMAVIIVFFSIGQLILEQLQPIIHIDMSLIRFIASIKWPVTFLVLFIALSLLYYFVPNARIKFRYVLAGSLLSTFLWMMLSQVFSIYTHLFARTVTSYKTVGVFIVLMIWLDLSGMIVMIGATLNATVQELLEGKIDEKARPLEHVISRIKRHNK</sequence>
<evidence type="ECO:0000256" key="5">
    <source>
        <dbReference type="ARBA" id="ARBA00023136"/>
    </source>
</evidence>
<dbReference type="EMBL" id="AP014680">
    <property type="protein sequence ID" value="BAP85212.1"/>
    <property type="molecule type" value="Genomic_DNA"/>
</dbReference>
<dbReference type="Proteomes" id="UP000031620">
    <property type="component" value="Chromosome"/>
</dbReference>
<keyword evidence="2" id="KW-1003">Cell membrane</keyword>
<evidence type="ECO:0000313" key="7">
    <source>
        <dbReference type="EMBL" id="BAP85212.1"/>
    </source>
</evidence>
<organism evidence="7 8">
    <name type="scientific">Paucilactobacillus hokkaidonensis JCM 18461</name>
    <dbReference type="NCBI Taxonomy" id="1291742"/>
    <lineage>
        <taxon>Bacteria</taxon>
        <taxon>Bacillati</taxon>
        <taxon>Bacillota</taxon>
        <taxon>Bacilli</taxon>
        <taxon>Lactobacillales</taxon>
        <taxon>Lactobacillaceae</taxon>
        <taxon>Paucilactobacillus</taxon>
    </lineage>
</organism>
<evidence type="ECO:0000256" key="4">
    <source>
        <dbReference type="ARBA" id="ARBA00022989"/>
    </source>
</evidence>
<dbReference type="PANTHER" id="PTHR30213">
    <property type="entry name" value="INNER MEMBRANE PROTEIN YHJD"/>
    <property type="match status" value="1"/>
</dbReference>
<dbReference type="AlphaFoldDB" id="A0A0A1GSG4"/>
<dbReference type="STRING" id="1291742.LOOC260_106560"/>
<accession>A0A0A1GSG4</accession>
<evidence type="ECO:0000256" key="1">
    <source>
        <dbReference type="ARBA" id="ARBA00004651"/>
    </source>
</evidence>
<dbReference type="NCBIfam" id="TIGR00765">
    <property type="entry name" value="yihY_not_rbn"/>
    <property type="match status" value="1"/>
</dbReference>
<name>A0A0A1GSG4_9LACO</name>
<dbReference type="InterPro" id="IPR017039">
    <property type="entry name" value="Virul_fac_BrkB"/>
</dbReference>
<feature type="transmembrane region" description="Helical" evidence="6">
    <location>
        <begin position="92"/>
        <end position="111"/>
    </location>
</feature>
<keyword evidence="5 6" id="KW-0472">Membrane</keyword>
<feature type="transmembrane region" description="Helical" evidence="6">
    <location>
        <begin position="132"/>
        <end position="159"/>
    </location>
</feature>
<feature type="transmembrane region" description="Helical" evidence="6">
    <location>
        <begin position="243"/>
        <end position="265"/>
    </location>
</feature>
<evidence type="ECO:0000256" key="3">
    <source>
        <dbReference type="ARBA" id="ARBA00022692"/>
    </source>
</evidence>
<dbReference type="PANTHER" id="PTHR30213:SF0">
    <property type="entry name" value="UPF0761 MEMBRANE PROTEIN YIHY"/>
    <property type="match status" value="1"/>
</dbReference>
<evidence type="ECO:0000256" key="2">
    <source>
        <dbReference type="ARBA" id="ARBA00022475"/>
    </source>
</evidence>
<dbReference type="PIRSF" id="PIRSF035875">
    <property type="entry name" value="RNase_BN"/>
    <property type="match status" value="1"/>
</dbReference>
<feature type="transmembrane region" description="Helical" evidence="6">
    <location>
        <begin position="179"/>
        <end position="199"/>
    </location>
</feature>
<reference evidence="7 8" key="1">
    <citation type="submission" date="2014-11" db="EMBL/GenBank/DDBJ databases">
        <title>Complete genome sequence and analysis of Lactobacillus hokkaidonensis LOOC260T.</title>
        <authorList>
            <person name="Tanizawa Y."/>
            <person name="Tohno M."/>
            <person name="Kaminuma E."/>
            <person name="Nakamura Y."/>
            <person name="Arita M."/>
        </authorList>
    </citation>
    <scope>NUCLEOTIDE SEQUENCE [LARGE SCALE GENOMIC DNA]</scope>
    <source>
        <strain evidence="7 8">LOOC260</strain>
    </source>
</reference>
<dbReference type="Pfam" id="PF03631">
    <property type="entry name" value="Virul_fac_BrkB"/>
    <property type="match status" value="1"/>
</dbReference>
<feature type="transmembrane region" description="Helical" evidence="6">
    <location>
        <begin position="21"/>
        <end position="47"/>
    </location>
</feature>
<protein>
    <submittedName>
        <fullName evidence="7">Ribonuclease BN</fullName>
    </submittedName>
</protein>
<dbReference type="HOGENOM" id="CLU_045539_4_0_9"/>
<proteinExistence type="predicted"/>
<evidence type="ECO:0000256" key="6">
    <source>
        <dbReference type="SAM" id="Phobius"/>
    </source>
</evidence>
<dbReference type="KEGG" id="lho:LOOC260_106560"/>
<dbReference type="GO" id="GO:0005886">
    <property type="term" value="C:plasma membrane"/>
    <property type="evidence" value="ECO:0007669"/>
    <property type="project" value="UniProtKB-SubCell"/>
</dbReference>
<gene>
    <name evidence="7" type="ORF">LOOC260_106560</name>
</gene>
<keyword evidence="3 6" id="KW-0812">Transmembrane</keyword>
<feature type="transmembrane region" description="Helical" evidence="6">
    <location>
        <begin position="206"/>
        <end position="223"/>
    </location>
</feature>